<gene>
    <name evidence="2" type="ORF">UU37_C0001G0032</name>
</gene>
<evidence type="ECO:0000256" key="1">
    <source>
        <dbReference type="SAM" id="Phobius"/>
    </source>
</evidence>
<feature type="transmembrane region" description="Helical" evidence="1">
    <location>
        <begin position="60"/>
        <end position="85"/>
    </location>
</feature>
<evidence type="ECO:0008006" key="4">
    <source>
        <dbReference type="Google" id="ProtNLM"/>
    </source>
</evidence>
<protein>
    <recommendedName>
        <fullName evidence="4">DUF1648 domain-containing protein</fullName>
    </recommendedName>
</protein>
<sequence>MIKNRISFLVRDRFVKIGIIGNIILFFLFLAVLLARWRFLPPQLPLFYSLPRGEEQLGSSLQILILPIFSQILFVLNHFFALLIYKREPFLSEILSLVSLFLGILLFITFFKIIFLVS</sequence>
<keyword evidence="1" id="KW-0812">Transmembrane</keyword>
<keyword evidence="1" id="KW-0472">Membrane</keyword>
<dbReference type="AlphaFoldDB" id="A0A0G0UIK9"/>
<evidence type="ECO:0000313" key="3">
    <source>
        <dbReference type="Proteomes" id="UP000033908"/>
    </source>
</evidence>
<organism evidence="2 3">
    <name type="scientific">Candidatus Gottesmanbacteria bacterium GW2011_GWA2_41_12</name>
    <dbReference type="NCBI Taxonomy" id="1618440"/>
    <lineage>
        <taxon>Bacteria</taxon>
        <taxon>Candidatus Gottesmaniibacteriota</taxon>
    </lineage>
</organism>
<accession>A0A0G0UIK9</accession>
<dbReference type="EMBL" id="LCAJ01000001">
    <property type="protein sequence ID" value="KKR88613.1"/>
    <property type="molecule type" value="Genomic_DNA"/>
</dbReference>
<dbReference type="Proteomes" id="UP000033908">
    <property type="component" value="Unassembled WGS sequence"/>
</dbReference>
<proteinExistence type="predicted"/>
<comment type="caution">
    <text evidence="2">The sequence shown here is derived from an EMBL/GenBank/DDBJ whole genome shotgun (WGS) entry which is preliminary data.</text>
</comment>
<keyword evidence="1" id="KW-1133">Transmembrane helix</keyword>
<evidence type="ECO:0000313" key="2">
    <source>
        <dbReference type="EMBL" id="KKR88613.1"/>
    </source>
</evidence>
<reference evidence="2 3" key="1">
    <citation type="journal article" date="2015" name="Nature">
        <title>rRNA introns, odd ribosomes, and small enigmatic genomes across a large radiation of phyla.</title>
        <authorList>
            <person name="Brown C.T."/>
            <person name="Hug L.A."/>
            <person name="Thomas B.C."/>
            <person name="Sharon I."/>
            <person name="Castelle C.J."/>
            <person name="Singh A."/>
            <person name="Wilkins M.J."/>
            <person name="Williams K.H."/>
            <person name="Banfield J.F."/>
        </authorList>
    </citation>
    <scope>NUCLEOTIDE SEQUENCE [LARGE SCALE GENOMIC DNA]</scope>
</reference>
<feature type="transmembrane region" description="Helical" evidence="1">
    <location>
        <begin position="97"/>
        <end position="117"/>
    </location>
</feature>
<name>A0A0G0UIK9_9BACT</name>
<feature type="transmembrane region" description="Helical" evidence="1">
    <location>
        <begin position="20"/>
        <end position="40"/>
    </location>
</feature>